<dbReference type="RefSeq" id="WP_064042727.1">
    <property type="nucleotide sequence ID" value="NZ_LUUJ01000138.1"/>
</dbReference>
<dbReference type="Pfam" id="PF10055">
    <property type="entry name" value="DUF2292"/>
    <property type="match status" value="1"/>
</dbReference>
<dbReference type="Proteomes" id="UP000077857">
    <property type="component" value="Unassembled WGS sequence"/>
</dbReference>
<protein>
    <recommendedName>
        <fullName evidence="3">DUF2292 domain-containing protein</fullName>
    </recommendedName>
</protein>
<dbReference type="EMBL" id="LUUJ01000138">
    <property type="protein sequence ID" value="OAI10188.1"/>
    <property type="molecule type" value="Genomic_DNA"/>
</dbReference>
<accession>A0A177MWU7</accession>
<comment type="caution">
    <text evidence="1">The sequence shown here is derived from an EMBL/GenBank/DDBJ whole genome shotgun (WGS) entry which is preliminary data.</text>
</comment>
<evidence type="ECO:0000313" key="2">
    <source>
        <dbReference type="Proteomes" id="UP000077857"/>
    </source>
</evidence>
<organism evidence="1 2">
    <name type="scientific">Methylomonas koyamae</name>
    <dbReference type="NCBI Taxonomy" id="702114"/>
    <lineage>
        <taxon>Bacteria</taxon>
        <taxon>Pseudomonadati</taxon>
        <taxon>Pseudomonadota</taxon>
        <taxon>Gammaproteobacteria</taxon>
        <taxon>Methylococcales</taxon>
        <taxon>Methylococcaceae</taxon>
        <taxon>Methylomonas</taxon>
    </lineage>
</organism>
<evidence type="ECO:0008006" key="3">
    <source>
        <dbReference type="Google" id="ProtNLM"/>
    </source>
</evidence>
<reference evidence="1 2" key="1">
    <citation type="submission" date="2016-03" db="EMBL/GenBank/DDBJ databases">
        <authorList>
            <person name="Ploux O."/>
        </authorList>
    </citation>
    <scope>NUCLEOTIDE SEQUENCE [LARGE SCALE GENOMIC DNA]</scope>
    <source>
        <strain evidence="1 2">R-45378</strain>
    </source>
</reference>
<sequence>MDIQFETERAKSAQQQELVEQIVSILQGLRFGSVEIVVHDGRIVQIEKHEKFRVKTAANAH</sequence>
<dbReference type="AlphaFoldDB" id="A0A177MWU7"/>
<gene>
    <name evidence="1" type="ORF">A1507_21860</name>
</gene>
<dbReference type="OrthoDB" id="6905012at2"/>
<dbReference type="InterPro" id="IPR018743">
    <property type="entry name" value="DUF2292"/>
</dbReference>
<proteinExistence type="predicted"/>
<evidence type="ECO:0000313" key="1">
    <source>
        <dbReference type="EMBL" id="OAI10188.1"/>
    </source>
</evidence>
<name>A0A177MWU7_9GAMM</name>